<dbReference type="InterPro" id="IPR041664">
    <property type="entry name" value="AAA_16"/>
</dbReference>
<keyword evidence="3" id="KW-1185">Reference proteome</keyword>
<sequence>VPQRYLSSLFTGREEYLAKLKNYFNNPGRNMGRRLYLLYGLGGIGKTQICLKFKEEVENEVEYVFWIDASSESTITSSFKAIARNNPLFSGEEKPSAYQVLQVISRMKQI</sequence>
<dbReference type="STRING" id="703135.A0A2A9NGI9"/>
<name>A0A2A9NGI9_9AGAR</name>
<dbReference type="OrthoDB" id="3258722at2759"/>
<dbReference type="Pfam" id="PF13191">
    <property type="entry name" value="AAA_16"/>
    <property type="match status" value="1"/>
</dbReference>
<accession>A0A2A9NGI9</accession>
<dbReference type="Gene3D" id="3.40.50.300">
    <property type="entry name" value="P-loop containing nucleotide triphosphate hydrolases"/>
    <property type="match status" value="1"/>
</dbReference>
<dbReference type="SUPFAM" id="SSF52540">
    <property type="entry name" value="P-loop containing nucleoside triphosphate hydrolases"/>
    <property type="match status" value="1"/>
</dbReference>
<feature type="non-terminal residue" evidence="2">
    <location>
        <position position="1"/>
    </location>
</feature>
<protein>
    <recommendedName>
        <fullName evidence="1">Orc1-like AAA ATPase domain-containing protein</fullName>
    </recommendedName>
</protein>
<gene>
    <name evidence="2" type="ORF">AMATHDRAFT_153728</name>
</gene>
<organism evidence="2 3">
    <name type="scientific">Amanita thiersii Skay4041</name>
    <dbReference type="NCBI Taxonomy" id="703135"/>
    <lineage>
        <taxon>Eukaryota</taxon>
        <taxon>Fungi</taxon>
        <taxon>Dikarya</taxon>
        <taxon>Basidiomycota</taxon>
        <taxon>Agaricomycotina</taxon>
        <taxon>Agaricomycetes</taxon>
        <taxon>Agaricomycetidae</taxon>
        <taxon>Agaricales</taxon>
        <taxon>Pluteineae</taxon>
        <taxon>Amanitaceae</taxon>
        <taxon>Amanita</taxon>
    </lineage>
</organism>
<dbReference type="AlphaFoldDB" id="A0A2A9NGI9"/>
<reference evidence="2 3" key="1">
    <citation type="submission" date="2014-02" db="EMBL/GenBank/DDBJ databases">
        <title>Transposable element dynamics among asymbiotic and ectomycorrhizal Amanita fungi.</title>
        <authorList>
            <consortium name="DOE Joint Genome Institute"/>
            <person name="Hess J."/>
            <person name="Skrede I."/>
            <person name="Wolfe B."/>
            <person name="LaButti K."/>
            <person name="Ohm R.A."/>
            <person name="Grigoriev I.V."/>
            <person name="Pringle A."/>
        </authorList>
    </citation>
    <scope>NUCLEOTIDE SEQUENCE [LARGE SCALE GENOMIC DNA]</scope>
    <source>
        <strain evidence="2 3">SKay4041</strain>
    </source>
</reference>
<evidence type="ECO:0000313" key="3">
    <source>
        <dbReference type="Proteomes" id="UP000242287"/>
    </source>
</evidence>
<dbReference type="InterPro" id="IPR027417">
    <property type="entry name" value="P-loop_NTPase"/>
</dbReference>
<proteinExistence type="predicted"/>
<feature type="domain" description="Orc1-like AAA ATPase" evidence="1">
    <location>
        <begin position="10"/>
        <end position="72"/>
    </location>
</feature>
<evidence type="ECO:0000313" key="2">
    <source>
        <dbReference type="EMBL" id="PFH46830.1"/>
    </source>
</evidence>
<dbReference type="EMBL" id="KZ302156">
    <property type="protein sequence ID" value="PFH46830.1"/>
    <property type="molecule type" value="Genomic_DNA"/>
</dbReference>
<evidence type="ECO:0000259" key="1">
    <source>
        <dbReference type="Pfam" id="PF13191"/>
    </source>
</evidence>
<dbReference type="Proteomes" id="UP000242287">
    <property type="component" value="Unassembled WGS sequence"/>
</dbReference>